<dbReference type="Gene3D" id="3.40.390.10">
    <property type="entry name" value="Collagenase (Catalytic Domain)"/>
    <property type="match status" value="1"/>
</dbReference>
<dbReference type="Gene3D" id="3.40.1620.60">
    <property type="match status" value="1"/>
</dbReference>
<evidence type="ECO:0000313" key="2">
    <source>
        <dbReference type="Proteomes" id="UP001634394"/>
    </source>
</evidence>
<dbReference type="SUPFAM" id="SSF55486">
    <property type="entry name" value="Metalloproteases ('zincins'), catalytic domain"/>
    <property type="match status" value="1"/>
</dbReference>
<keyword evidence="2" id="KW-1185">Reference proteome</keyword>
<comment type="caution">
    <text evidence="1">The sequence shown here is derived from an EMBL/GenBank/DDBJ whole genome shotgun (WGS) entry which is preliminary data.</text>
</comment>
<protein>
    <submittedName>
        <fullName evidence="1">Uncharacterized protein</fullName>
    </submittedName>
</protein>
<sequence length="260" mass="29374">MRDFVDFSVCIVLHYTCILSIRRFLVLVNTSFDATTRERKAEKNIRRYFSYIMNGVDQLYNGINDPTIAISVKIRAFVVFKALTQFPHRLSQVQMTGSTAKINASDYLDDLKNHDLSGAFNQIPDYDQVILFTRLGAVHDGDDTAKGCKADDFFVMAPKLVDFDPNKKYSVNPWLFSTCSVEAFKRTLVTKPDLTKKHVYTQAELAEWNKFMAKLPGVKYSPNMQCELIIGPGSALCSVCKNSKSQCAQEVCSIQKSIAF</sequence>
<dbReference type="EMBL" id="JBJQND010000011">
    <property type="protein sequence ID" value="KAL3861395.1"/>
    <property type="molecule type" value="Genomic_DNA"/>
</dbReference>
<dbReference type="InterPro" id="IPR024079">
    <property type="entry name" value="MetalloPept_cat_dom_sf"/>
</dbReference>
<dbReference type="AlphaFoldDB" id="A0ABD3VIJ6"/>
<name>A0ABD3VIJ6_SINWO</name>
<reference evidence="1 2" key="1">
    <citation type="submission" date="2024-11" db="EMBL/GenBank/DDBJ databases">
        <title>Chromosome-level genome assembly of the freshwater bivalve Anodonta woodiana.</title>
        <authorList>
            <person name="Chen X."/>
        </authorList>
    </citation>
    <scope>NUCLEOTIDE SEQUENCE [LARGE SCALE GENOMIC DNA]</scope>
    <source>
        <strain evidence="1">MN2024</strain>
        <tissue evidence="1">Gills</tissue>
    </source>
</reference>
<proteinExistence type="predicted"/>
<organism evidence="1 2">
    <name type="scientific">Sinanodonta woodiana</name>
    <name type="common">Chinese pond mussel</name>
    <name type="synonym">Anodonta woodiana</name>
    <dbReference type="NCBI Taxonomy" id="1069815"/>
    <lineage>
        <taxon>Eukaryota</taxon>
        <taxon>Metazoa</taxon>
        <taxon>Spiralia</taxon>
        <taxon>Lophotrochozoa</taxon>
        <taxon>Mollusca</taxon>
        <taxon>Bivalvia</taxon>
        <taxon>Autobranchia</taxon>
        <taxon>Heteroconchia</taxon>
        <taxon>Palaeoheterodonta</taxon>
        <taxon>Unionida</taxon>
        <taxon>Unionoidea</taxon>
        <taxon>Unionidae</taxon>
        <taxon>Unioninae</taxon>
        <taxon>Sinanodonta</taxon>
    </lineage>
</organism>
<gene>
    <name evidence="1" type="ORF">ACJMK2_007430</name>
</gene>
<dbReference type="Proteomes" id="UP001634394">
    <property type="component" value="Unassembled WGS sequence"/>
</dbReference>
<evidence type="ECO:0000313" key="1">
    <source>
        <dbReference type="EMBL" id="KAL3861395.1"/>
    </source>
</evidence>
<accession>A0ABD3VIJ6</accession>